<gene>
    <name evidence="2" type="primary">mocA</name>
    <name evidence="2" type="ORF">HME7025_01151</name>
</gene>
<dbReference type="InterPro" id="IPR029044">
    <property type="entry name" value="Nucleotide-diphossugar_trans"/>
</dbReference>
<dbReference type="PANTHER" id="PTHR43777:SF1">
    <property type="entry name" value="MOLYBDENUM COFACTOR CYTIDYLYLTRANSFERASE"/>
    <property type="match status" value="1"/>
</dbReference>
<dbReference type="PANTHER" id="PTHR43777">
    <property type="entry name" value="MOLYBDENUM COFACTOR CYTIDYLYLTRANSFERASE"/>
    <property type="match status" value="1"/>
</dbReference>
<dbReference type="Pfam" id="PF12804">
    <property type="entry name" value="NTP_transf_3"/>
    <property type="match status" value="1"/>
</dbReference>
<dbReference type="EMBL" id="CP029346">
    <property type="protein sequence ID" value="AWL09014.1"/>
    <property type="molecule type" value="Genomic_DNA"/>
</dbReference>
<dbReference type="KEGG" id="psez:HME7025_01151"/>
<feature type="domain" description="MobA-like NTP transferase" evidence="1">
    <location>
        <begin position="3"/>
        <end position="162"/>
    </location>
</feature>
<protein>
    <submittedName>
        <fullName evidence="2">Molybdenum cofactor cytidylyltransferase</fullName>
        <ecNumber evidence="2">2.7.7.76</ecNumber>
    </submittedName>
</protein>
<evidence type="ECO:0000259" key="1">
    <source>
        <dbReference type="Pfam" id="PF12804"/>
    </source>
</evidence>
<keyword evidence="2" id="KW-0548">Nucleotidyltransferase</keyword>
<keyword evidence="3" id="KW-1185">Reference proteome</keyword>
<evidence type="ECO:0000313" key="3">
    <source>
        <dbReference type="Proteomes" id="UP000245468"/>
    </source>
</evidence>
<dbReference type="AlphaFoldDB" id="A0A2S2DUD0"/>
<evidence type="ECO:0000313" key="2">
    <source>
        <dbReference type="EMBL" id="AWL09014.1"/>
    </source>
</evidence>
<dbReference type="Gene3D" id="3.90.550.10">
    <property type="entry name" value="Spore Coat Polysaccharide Biosynthesis Protein SpsA, Chain A"/>
    <property type="match status" value="1"/>
</dbReference>
<name>A0A2S2DUD0_9BACT</name>
<dbReference type="CDD" id="cd04182">
    <property type="entry name" value="GT_2_like_f"/>
    <property type="match status" value="1"/>
</dbReference>
<dbReference type="RefSeq" id="WP_109322723.1">
    <property type="nucleotide sequence ID" value="NZ_CP029346.1"/>
</dbReference>
<dbReference type="OrthoDB" id="9779263at2"/>
<dbReference type="GO" id="GO:0061602">
    <property type="term" value="F:molybdenum cofactor cytidylyltransferase activity"/>
    <property type="evidence" value="ECO:0007669"/>
    <property type="project" value="UniProtKB-EC"/>
</dbReference>
<accession>A0A2S2DUD0</accession>
<dbReference type="Proteomes" id="UP000245468">
    <property type="component" value="Chromosome"/>
</dbReference>
<sequence>MIGVLLAAGSSSRLGEPKALINLGQKTLVERSLQVLQAPFIDTIVVVLGAEKEPIKVLISHERVEVLESQEWHLGQGNTLSECMRVLAPRKEPILVMLVDTPFVQEKHIEAIIVAHQKNPSQVIISSFQGQSSPPVLIPFEHQHKLYEWKGDKGFGPFWKSHPDICQWISFDEEYRDLDTTEDKKYWQENWDK</sequence>
<proteinExistence type="predicted"/>
<keyword evidence="2" id="KW-0808">Transferase</keyword>
<organism evidence="2 3">
    <name type="scientific">Aquirufa nivalisilvae</name>
    <dbReference type="NCBI Taxonomy" id="2516557"/>
    <lineage>
        <taxon>Bacteria</taxon>
        <taxon>Pseudomonadati</taxon>
        <taxon>Bacteroidota</taxon>
        <taxon>Cytophagia</taxon>
        <taxon>Cytophagales</taxon>
        <taxon>Flectobacillaceae</taxon>
        <taxon>Aquirufa</taxon>
    </lineage>
</organism>
<dbReference type="InterPro" id="IPR025877">
    <property type="entry name" value="MobA-like_NTP_Trfase"/>
</dbReference>
<reference evidence="3" key="1">
    <citation type="submission" date="2018-05" db="EMBL/GenBank/DDBJ databases">
        <title>Pseudarcicella sp. HME7025 Genome sequencing and assembly.</title>
        <authorList>
            <person name="Kim H."/>
            <person name="Kang H."/>
            <person name="Joh K."/>
        </authorList>
    </citation>
    <scope>NUCLEOTIDE SEQUENCE [LARGE SCALE GENOMIC DNA]</scope>
    <source>
        <strain evidence="3">HME7025</strain>
    </source>
</reference>
<dbReference type="EC" id="2.7.7.76" evidence="2"/>
<dbReference type="SUPFAM" id="SSF53448">
    <property type="entry name" value="Nucleotide-diphospho-sugar transferases"/>
    <property type="match status" value="1"/>
</dbReference>